<dbReference type="Proteomes" id="UP000199137">
    <property type="component" value="Unassembled WGS sequence"/>
</dbReference>
<evidence type="ECO:0000313" key="2">
    <source>
        <dbReference type="Proteomes" id="UP000199137"/>
    </source>
</evidence>
<protein>
    <submittedName>
        <fullName evidence="1">Uncharacterized protein</fullName>
    </submittedName>
</protein>
<name>A0A1I5MIS8_9PSEU</name>
<reference evidence="1 2" key="1">
    <citation type="submission" date="2016-10" db="EMBL/GenBank/DDBJ databases">
        <authorList>
            <person name="de Groot N.N."/>
        </authorList>
    </citation>
    <scope>NUCLEOTIDE SEQUENCE [LARGE SCALE GENOMIC DNA]</scope>
    <source>
        <strain evidence="1 2">DSM 44637</strain>
    </source>
</reference>
<gene>
    <name evidence="1" type="ORF">SAMN05421854_10445</name>
</gene>
<accession>A0A1I5MIS8</accession>
<dbReference type="AlphaFoldDB" id="A0A1I5MIS8"/>
<evidence type="ECO:0000313" key="1">
    <source>
        <dbReference type="EMBL" id="SFP08851.1"/>
    </source>
</evidence>
<dbReference type="STRING" id="112413.SAMN05421854_10445"/>
<proteinExistence type="predicted"/>
<organism evidence="1 2">
    <name type="scientific">Amycolatopsis rubida</name>
    <dbReference type="NCBI Taxonomy" id="112413"/>
    <lineage>
        <taxon>Bacteria</taxon>
        <taxon>Bacillati</taxon>
        <taxon>Actinomycetota</taxon>
        <taxon>Actinomycetes</taxon>
        <taxon>Pseudonocardiales</taxon>
        <taxon>Pseudonocardiaceae</taxon>
        <taxon>Amycolatopsis</taxon>
    </lineage>
</organism>
<dbReference type="EMBL" id="FOWC01000004">
    <property type="protein sequence ID" value="SFP08851.1"/>
    <property type="molecule type" value="Genomic_DNA"/>
</dbReference>
<dbReference type="RefSeq" id="WP_167545357.1">
    <property type="nucleotide sequence ID" value="NZ_FOWC01000004.1"/>
</dbReference>
<sequence>MINEEQVKAFTEVVEALGLDEATELVHVVSGGNETLAADLRHAWIRNQQEGSDR</sequence>